<reference evidence="2" key="1">
    <citation type="journal article" date="2019" name="Int. J. Syst. Evol. Microbiol.">
        <title>The Global Catalogue of Microorganisms (GCM) 10K type strain sequencing project: providing services to taxonomists for standard genome sequencing and annotation.</title>
        <authorList>
            <consortium name="The Broad Institute Genomics Platform"/>
            <consortium name="The Broad Institute Genome Sequencing Center for Infectious Disease"/>
            <person name="Wu L."/>
            <person name="Ma J."/>
        </authorList>
    </citation>
    <scope>NUCLEOTIDE SEQUENCE [LARGE SCALE GENOMIC DNA]</scope>
    <source>
        <strain evidence="2">KCTC 42808</strain>
    </source>
</reference>
<evidence type="ECO:0000313" key="1">
    <source>
        <dbReference type="EMBL" id="MFD2541590.1"/>
    </source>
</evidence>
<accession>A0ABW5K027</accession>
<keyword evidence="2" id="KW-1185">Reference proteome</keyword>
<protein>
    <submittedName>
        <fullName evidence="1">DUF6146 family protein</fullName>
    </submittedName>
</protein>
<gene>
    <name evidence="1" type="ORF">ACFSSB_04600</name>
</gene>
<name>A0ABW5K027_9FLAO</name>
<dbReference type="EMBL" id="JBHULM010000007">
    <property type="protein sequence ID" value="MFD2541590.1"/>
    <property type="molecule type" value="Genomic_DNA"/>
</dbReference>
<comment type="caution">
    <text evidence="1">The sequence shown here is derived from an EMBL/GenBank/DDBJ whole genome shotgun (WGS) entry which is preliminary data.</text>
</comment>
<dbReference type="PROSITE" id="PS51257">
    <property type="entry name" value="PROKAR_LIPOPROTEIN"/>
    <property type="match status" value="1"/>
</dbReference>
<dbReference type="Proteomes" id="UP001597467">
    <property type="component" value="Unassembled WGS sequence"/>
</dbReference>
<dbReference type="InterPro" id="IPR046144">
    <property type="entry name" value="DUF6146"/>
</dbReference>
<organism evidence="1 2">
    <name type="scientific">Lacinutrix gracilariae</name>
    <dbReference type="NCBI Taxonomy" id="1747198"/>
    <lineage>
        <taxon>Bacteria</taxon>
        <taxon>Pseudomonadati</taxon>
        <taxon>Bacteroidota</taxon>
        <taxon>Flavobacteriia</taxon>
        <taxon>Flavobacteriales</taxon>
        <taxon>Flavobacteriaceae</taxon>
        <taxon>Lacinutrix</taxon>
    </lineage>
</organism>
<evidence type="ECO:0000313" key="2">
    <source>
        <dbReference type="Proteomes" id="UP001597467"/>
    </source>
</evidence>
<dbReference type="Pfam" id="PF19643">
    <property type="entry name" value="DUF6146"/>
    <property type="match status" value="1"/>
</dbReference>
<proteinExistence type="predicted"/>
<dbReference type="RefSeq" id="WP_379901459.1">
    <property type="nucleotide sequence ID" value="NZ_JBHULM010000007.1"/>
</dbReference>
<sequence>MKSFIYILFVCTLLVACNTTRNKNVVEKTNTTIDNDTIKISNEALEYEVIIIEPGFNTWLATTAKQEGYYSQSYLENRNIQFVNAWNTRVLNPSLYDPNLYEMPINYQYGIDYGYDVNYKIYNYFIFFQQKYKQQLTSFIPRN</sequence>